<dbReference type="EMBL" id="CP017781">
    <property type="protein sequence ID" value="AOZ70705.1"/>
    <property type="molecule type" value="Genomic_DNA"/>
</dbReference>
<dbReference type="Proteomes" id="UP000176562">
    <property type="component" value="Chromosome"/>
</dbReference>
<accession>A0A1D9MFQ2</accession>
<feature type="compositionally biased region" description="Basic and acidic residues" evidence="1">
    <location>
        <begin position="309"/>
        <end position="322"/>
    </location>
</feature>
<dbReference type="InterPro" id="IPR000305">
    <property type="entry name" value="GIY-YIG_endonuc"/>
</dbReference>
<keyword evidence="4" id="KW-1185">Reference proteome</keyword>
<evidence type="ECO:0000313" key="4">
    <source>
        <dbReference type="Proteomes" id="UP000176562"/>
    </source>
</evidence>
<proteinExistence type="predicted"/>
<feature type="region of interest" description="Disordered" evidence="1">
    <location>
        <begin position="300"/>
        <end position="322"/>
    </location>
</feature>
<dbReference type="PROSITE" id="PS50164">
    <property type="entry name" value="GIY_YIG"/>
    <property type="match status" value="1"/>
</dbReference>
<evidence type="ECO:0000256" key="1">
    <source>
        <dbReference type="SAM" id="MobiDB-lite"/>
    </source>
</evidence>
<name>A0A1D9MFQ2_9RHOB</name>
<organism evidence="3 4">
    <name type="scientific">Rhodobacter xanthinilyticus</name>
    <dbReference type="NCBI Taxonomy" id="1850250"/>
    <lineage>
        <taxon>Bacteria</taxon>
        <taxon>Pseudomonadati</taxon>
        <taxon>Pseudomonadota</taxon>
        <taxon>Alphaproteobacteria</taxon>
        <taxon>Rhodobacterales</taxon>
        <taxon>Rhodobacter group</taxon>
        <taxon>Rhodobacter</taxon>
    </lineage>
</organism>
<dbReference type="KEGG" id="rhp:LPB142_16340"/>
<protein>
    <recommendedName>
        <fullName evidence="2">GIY-YIG domain-containing protein</fullName>
    </recommendedName>
</protein>
<feature type="domain" description="GIY-YIG" evidence="2">
    <location>
        <begin position="50"/>
        <end position="135"/>
    </location>
</feature>
<evidence type="ECO:0000313" key="3">
    <source>
        <dbReference type="EMBL" id="AOZ70705.1"/>
    </source>
</evidence>
<dbReference type="Pfam" id="PF14267">
    <property type="entry name" value="DUF4357"/>
    <property type="match status" value="1"/>
</dbReference>
<sequence length="322" mass="35188">MNKPRSINIFLLDGDPNGIRVAQIMMSTIQAIAFRRNKLGDVRKTFPEIERPGVYILIGEDESEPDRQLAYIGESEGVGDRLAYHNSNEKGTDAKAFWTDTVVLISKDENLTKSHARYVEACLIRGAGSNPRWSLPNIKRPHETAGKLPLPDRAAMDEFVDQTKTLVGALGWDLFREMRGRPVASQGAPQSGAAPSSGLRFFFRGEGFAAEMELGASGDFVVLAGSHARIRTTTTIPRSTSSLRKTLVDSGVLRQEQDFLVFTSDYSFPSASAAAATVIGASANGRILWKLPDGKAYADWEASQGSTPDDGRETEDRGEYLT</sequence>
<reference evidence="3 4" key="1">
    <citation type="submission" date="2016-10" db="EMBL/GenBank/DDBJ databases">
        <title>Rhodobacter sp. LPB0142, isolated from sea water.</title>
        <authorList>
            <person name="Kim E."/>
            <person name="Yi H."/>
        </authorList>
    </citation>
    <scope>NUCLEOTIDE SEQUENCE [LARGE SCALE GENOMIC DNA]</scope>
    <source>
        <strain evidence="3 4">LPB0142</strain>
    </source>
</reference>
<dbReference type="AlphaFoldDB" id="A0A1D9MFQ2"/>
<dbReference type="CDD" id="cd10447">
    <property type="entry name" value="GIY-YIG_unchar_2"/>
    <property type="match status" value="1"/>
</dbReference>
<gene>
    <name evidence="3" type="ORF">LPB142_16340</name>
</gene>
<dbReference type="STRING" id="1850250.LPB142_16340"/>
<dbReference type="InterPro" id="IPR025579">
    <property type="entry name" value="DUF4357"/>
</dbReference>
<evidence type="ECO:0000259" key="2">
    <source>
        <dbReference type="PROSITE" id="PS50164"/>
    </source>
</evidence>